<organism evidence="8 9">
    <name type="scientific">Desulfosporosinus fructosivorans</name>
    <dbReference type="NCBI Taxonomy" id="2018669"/>
    <lineage>
        <taxon>Bacteria</taxon>
        <taxon>Bacillati</taxon>
        <taxon>Bacillota</taxon>
        <taxon>Clostridia</taxon>
        <taxon>Eubacteriales</taxon>
        <taxon>Desulfitobacteriaceae</taxon>
        <taxon>Desulfosporosinus</taxon>
    </lineage>
</organism>
<evidence type="ECO:0000256" key="2">
    <source>
        <dbReference type="ARBA" id="ARBA00022723"/>
    </source>
</evidence>
<name>A0A4Z0R9F9_9FIRM</name>
<keyword evidence="1" id="KW-0001">2Fe-2S</keyword>
<dbReference type="RefSeq" id="WP_135544721.1">
    <property type="nucleotide sequence ID" value="NZ_SPQQ01000001.1"/>
</dbReference>
<dbReference type="Pfam" id="PF00111">
    <property type="entry name" value="Fer2"/>
    <property type="match status" value="1"/>
</dbReference>
<protein>
    <submittedName>
        <fullName evidence="8">(2Fe-2S)-binding protein</fullName>
    </submittedName>
</protein>
<dbReference type="InterPro" id="IPR051452">
    <property type="entry name" value="Diverse_Oxidoreductases"/>
</dbReference>
<keyword evidence="9" id="KW-1185">Reference proteome</keyword>
<dbReference type="EMBL" id="SPQQ01000001">
    <property type="protein sequence ID" value="TGE39782.1"/>
    <property type="molecule type" value="Genomic_DNA"/>
</dbReference>
<dbReference type="SUPFAM" id="SSF47741">
    <property type="entry name" value="CO dehydrogenase ISP C-domain like"/>
    <property type="match status" value="1"/>
</dbReference>
<dbReference type="Gene3D" id="3.10.20.30">
    <property type="match status" value="1"/>
</dbReference>
<dbReference type="PANTHER" id="PTHR44379:SF8">
    <property type="entry name" value="XANTHINE DEHYDROGENASE IRON-SULFUR-BINDING SUBUNIT XDHC-RELATED"/>
    <property type="match status" value="1"/>
</dbReference>
<dbReference type="Pfam" id="PF01799">
    <property type="entry name" value="Fer2_2"/>
    <property type="match status" value="1"/>
</dbReference>
<dbReference type="InterPro" id="IPR036884">
    <property type="entry name" value="2Fe-2S-bd_dom_sf"/>
</dbReference>
<comment type="caution">
    <text evidence="8">The sequence shown here is derived from an EMBL/GenBank/DDBJ whole genome shotgun (WGS) entry which is preliminary data.</text>
</comment>
<dbReference type="InterPro" id="IPR012675">
    <property type="entry name" value="Beta-grasp_dom_sf"/>
</dbReference>
<keyword evidence="4" id="KW-0408">Iron</keyword>
<dbReference type="GO" id="GO:0046872">
    <property type="term" value="F:metal ion binding"/>
    <property type="evidence" value="ECO:0007669"/>
    <property type="project" value="UniProtKB-KW"/>
</dbReference>
<dbReference type="InterPro" id="IPR001041">
    <property type="entry name" value="2Fe-2S_ferredoxin-type"/>
</dbReference>
<comment type="pathway">
    <text evidence="6">Alkaloid degradation; nicotine degradation.</text>
</comment>
<evidence type="ECO:0000256" key="6">
    <source>
        <dbReference type="ARBA" id="ARBA00060707"/>
    </source>
</evidence>
<evidence type="ECO:0000256" key="4">
    <source>
        <dbReference type="ARBA" id="ARBA00023004"/>
    </source>
</evidence>
<proteinExistence type="predicted"/>
<accession>A0A4Z0R9F9</accession>
<dbReference type="PROSITE" id="PS51085">
    <property type="entry name" value="2FE2S_FER_2"/>
    <property type="match status" value="1"/>
</dbReference>
<dbReference type="GO" id="GO:0016491">
    <property type="term" value="F:oxidoreductase activity"/>
    <property type="evidence" value="ECO:0007669"/>
    <property type="project" value="UniProtKB-KW"/>
</dbReference>
<dbReference type="OrthoDB" id="9796880at2"/>
<evidence type="ECO:0000313" key="9">
    <source>
        <dbReference type="Proteomes" id="UP000298460"/>
    </source>
</evidence>
<dbReference type="FunFam" id="1.10.150.120:FF:000003">
    <property type="entry name" value="Carbon monoxide dehydrogenase, small subunit"/>
    <property type="match status" value="1"/>
</dbReference>
<evidence type="ECO:0000256" key="3">
    <source>
        <dbReference type="ARBA" id="ARBA00023002"/>
    </source>
</evidence>
<evidence type="ECO:0000256" key="1">
    <source>
        <dbReference type="ARBA" id="ARBA00022714"/>
    </source>
</evidence>
<evidence type="ECO:0000256" key="5">
    <source>
        <dbReference type="ARBA" id="ARBA00023014"/>
    </source>
</evidence>
<keyword evidence="5" id="KW-0411">Iron-sulfur</keyword>
<dbReference type="GO" id="GO:0051537">
    <property type="term" value="F:2 iron, 2 sulfur cluster binding"/>
    <property type="evidence" value="ECO:0007669"/>
    <property type="project" value="UniProtKB-KW"/>
</dbReference>
<evidence type="ECO:0000313" key="8">
    <source>
        <dbReference type="EMBL" id="TGE39782.1"/>
    </source>
</evidence>
<gene>
    <name evidence="8" type="ORF">E4K67_01970</name>
</gene>
<sequence>MELEMTVNGMAQRVRVKPNDRLIDVLRESLGLTGAKEGCSGEGECGACTVIMNGKAVNSCLVLALQARGKEIVTIEGLEHNGELDLLQQAFIDSGAVQCGYCTPGMIMAAKALLMENPTPSEAEIRLAIAGNLCRCTGYIKIIDAIQAVAGTNLGKGGPVDGGV</sequence>
<keyword evidence="3" id="KW-0560">Oxidoreductase</keyword>
<dbReference type="InterPro" id="IPR002888">
    <property type="entry name" value="2Fe-2S-bd"/>
</dbReference>
<dbReference type="PANTHER" id="PTHR44379">
    <property type="entry name" value="OXIDOREDUCTASE WITH IRON-SULFUR SUBUNIT"/>
    <property type="match status" value="1"/>
</dbReference>
<dbReference type="FunFam" id="3.10.20.30:FF:000020">
    <property type="entry name" value="Xanthine dehydrogenase iron-sulfur subunit"/>
    <property type="match status" value="1"/>
</dbReference>
<dbReference type="SUPFAM" id="SSF54292">
    <property type="entry name" value="2Fe-2S ferredoxin-like"/>
    <property type="match status" value="1"/>
</dbReference>
<dbReference type="AlphaFoldDB" id="A0A4Z0R9F9"/>
<dbReference type="Proteomes" id="UP000298460">
    <property type="component" value="Unassembled WGS sequence"/>
</dbReference>
<keyword evidence="2" id="KW-0479">Metal-binding</keyword>
<dbReference type="Gene3D" id="1.10.150.120">
    <property type="entry name" value="[2Fe-2S]-binding domain"/>
    <property type="match status" value="1"/>
</dbReference>
<reference evidence="8 9" key="1">
    <citation type="submission" date="2019-03" db="EMBL/GenBank/DDBJ databases">
        <title>Draft Genome Sequence of Desulfosporosinus fructosivorans Strain 63.6F, Isolated from Marine Sediment in the Baltic Sea.</title>
        <authorList>
            <person name="Hausmann B."/>
            <person name="Vandieken V."/>
            <person name="Pjevac P."/>
            <person name="Schreck K."/>
            <person name="Herbold C.W."/>
            <person name="Loy A."/>
        </authorList>
    </citation>
    <scope>NUCLEOTIDE SEQUENCE [LARGE SCALE GENOMIC DNA]</scope>
    <source>
        <strain evidence="8 9">63.6F</strain>
    </source>
</reference>
<dbReference type="InterPro" id="IPR036010">
    <property type="entry name" value="2Fe-2S_ferredoxin-like_sf"/>
</dbReference>
<evidence type="ECO:0000259" key="7">
    <source>
        <dbReference type="PROSITE" id="PS51085"/>
    </source>
</evidence>
<feature type="domain" description="2Fe-2S ferredoxin-type" evidence="7">
    <location>
        <begin position="1"/>
        <end position="78"/>
    </location>
</feature>